<evidence type="ECO:0000313" key="4">
    <source>
        <dbReference type="Proteomes" id="UP000006174"/>
    </source>
</evidence>
<organism evidence="3 4">
    <name type="scientific">Ustilago hordei</name>
    <name type="common">Barley covered smut fungus</name>
    <dbReference type="NCBI Taxonomy" id="120017"/>
    <lineage>
        <taxon>Eukaryota</taxon>
        <taxon>Fungi</taxon>
        <taxon>Dikarya</taxon>
        <taxon>Basidiomycota</taxon>
        <taxon>Ustilaginomycotina</taxon>
        <taxon>Ustilaginomycetes</taxon>
        <taxon>Ustilaginales</taxon>
        <taxon>Ustilaginaceae</taxon>
        <taxon>Ustilago</taxon>
    </lineage>
</organism>
<proteinExistence type="predicted"/>
<feature type="compositionally biased region" description="Polar residues" evidence="1">
    <location>
        <begin position="156"/>
        <end position="170"/>
    </location>
</feature>
<dbReference type="Proteomes" id="UP000006174">
    <property type="component" value="Unassembled WGS sequence"/>
</dbReference>
<feature type="region of interest" description="Disordered" evidence="1">
    <location>
        <begin position="341"/>
        <end position="383"/>
    </location>
</feature>
<gene>
    <name evidence="3" type="ORF">UHOR_08757</name>
</gene>
<sequence length="383" mass="42028">MFPNSLLFAFVATCLFLANVGAEAGSAPNRPDGFDSYPSDHFRKARMDKRYIPHSVFQGYQAKAKRDGRVFVRRSDDEYGGSRPEFQPAEFEKRSVGEDADDGIGGHWSIAKRNDEDDGDKGLFNALNKRSLPPTAAANLEKRAPQEISKPIRTVGTVQKAQQPTPSKYSQGPDLVGPTYQLPASDYRSNMSANFAHRRHSSPPTNATQIHVNTPFAHIATACNHTCHFIHIGTHSIQSRHTWHCFVLSRLLNTTIAIRFAAPRLCIPQLYQAAPSSITIASLLSTTPADRFPRQGGDSSFSSVQEFINQAQKTTKCTWLSPADVHCAFCKRCSDAGGTNKGEFAGPKARDQDNDTTVPGLSERAKPKVGEGPGSSDRLRRQA</sequence>
<feature type="region of interest" description="Disordered" evidence="1">
    <location>
        <begin position="75"/>
        <end position="176"/>
    </location>
</feature>
<accession>I2FPA5</accession>
<keyword evidence="4" id="KW-1185">Reference proteome</keyword>
<feature type="signal peptide" evidence="2">
    <location>
        <begin position="1"/>
        <end position="22"/>
    </location>
</feature>
<reference evidence="3 4" key="1">
    <citation type="journal article" date="2012" name="Plant Cell">
        <title>Genome comparison of barley and maize smut fungi reveals targeted loss of RNA silencing components and species-specific presence of transposable elements.</title>
        <authorList>
            <person name="Laurie J.D."/>
            <person name="Ali S."/>
            <person name="Linning R."/>
            <person name="Mannhaupt G."/>
            <person name="Wong P."/>
            <person name="Gueldener U."/>
            <person name="Muensterkoetter M."/>
            <person name="Moore R."/>
            <person name="Kahmann R."/>
            <person name="Bakkeren G."/>
            <person name="Schirawski J."/>
        </authorList>
    </citation>
    <scope>NUCLEOTIDE SEQUENCE [LARGE SCALE GENOMIC DNA]</scope>
    <source>
        <strain evidence="4">Uh4875-4</strain>
    </source>
</reference>
<name>I2FPA5_USTHO</name>
<evidence type="ECO:0000256" key="1">
    <source>
        <dbReference type="SAM" id="MobiDB-lite"/>
    </source>
</evidence>
<dbReference type="HOGENOM" id="CLU_721978_0_0_1"/>
<evidence type="ECO:0000256" key="2">
    <source>
        <dbReference type="SAM" id="SignalP"/>
    </source>
</evidence>
<keyword evidence="2" id="KW-0732">Signal</keyword>
<evidence type="ECO:0000313" key="3">
    <source>
        <dbReference type="EMBL" id="CCF48748.1"/>
    </source>
</evidence>
<dbReference type="AlphaFoldDB" id="I2FPA5"/>
<feature type="chain" id="PRO_5003658056" evidence="2">
    <location>
        <begin position="23"/>
        <end position="383"/>
    </location>
</feature>
<protein>
    <submittedName>
        <fullName evidence="3">Uncharacterized protein</fullName>
    </submittedName>
</protein>
<comment type="caution">
    <text evidence="3">The sequence shown here is derived from an EMBL/GenBank/DDBJ whole genome shotgun (WGS) entry which is preliminary data.</text>
</comment>
<dbReference type="EMBL" id="CAGI01000137">
    <property type="protein sequence ID" value="CCF48748.1"/>
    <property type="molecule type" value="Genomic_DNA"/>
</dbReference>